<dbReference type="KEGG" id="rml:FF011L_47190"/>
<dbReference type="EMBL" id="CP036262">
    <property type="protein sequence ID" value="QDS95918.1"/>
    <property type="molecule type" value="Genomic_DNA"/>
</dbReference>
<accession>A0A517MLZ5</accession>
<name>A0A517MLZ5_9BACT</name>
<protein>
    <submittedName>
        <fullName evidence="1">Uncharacterized protein</fullName>
    </submittedName>
</protein>
<sequence length="295" mass="33163">MNDSLLAYIPDDDGYTETKTIRKVSGIHEERKLSARSSSRVLNICVRPLLFGAFAMMLNHTFREFFLEAAIESLRAVLPSPPPRRWNGKHTSILDRCIVIANYLEQEKEKDSWITPVAEDLEKLIADIKEIPGADHWLVLAEHALACFDNARVVMDDIAERLEDRQPRMLNHVPNADIAVEVVAQLAVRVDPATRKVVQVIGIVESIPCYWPESDNVIGIPLCINLNGCLDNKEAEGICIHSDAYVSEWECDTAEMEAAMAGADDDNEAEWFKHAYSNPFTVFDVDRLEPAYVPA</sequence>
<dbReference type="AlphaFoldDB" id="A0A517MLZ5"/>
<gene>
    <name evidence="1" type="ORF">FF011L_47190</name>
</gene>
<keyword evidence="2" id="KW-1185">Reference proteome</keyword>
<dbReference type="RefSeq" id="WP_145354134.1">
    <property type="nucleotide sequence ID" value="NZ_CP036262.1"/>
</dbReference>
<proteinExistence type="predicted"/>
<evidence type="ECO:0000313" key="2">
    <source>
        <dbReference type="Proteomes" id="UP000320672"/>
    </source>
</evidence>
<reference evidence="1 2" key="1">
    <citation type="submission" date="2019-02" db="EMBL/GenBank/DDBJ databases">
        <title>Deep-cultivation of Planctomycetes and their phenomic and genomic characterization uncovers novel biology.</title>
        <authorList>
            <person name="Wiegand S."/>
            <person name="Jogler M."/>
            <person name="Boedeker C."/>
            <person name="Pinto D."/>
            <person name="Vollmers J."/>
            <person name="Rivas-Marin E."/>
            <person name="Kohn T."/>
            <person name="Peeters S.H."/>
            <person name="Heuer A."/>
            <person name="Rast P."/>
            <person name="Oberbeckmann S."/>
            <person name="Bunk B."/>
            <person name="Jeske O."/>
            <person name="Meyerdierks A."/>
            <person name="Storesund J.E."/>
            <person name="Kallscheuer N."/>
            <person name="Luecker S."/>
            <person name="Lage O.M."/>
            <person name="Pohl T."/>
            <person name="Merkel B.J."/>
            <person name="Hornburger P."/>
            <person name="Mueller R.-W."/>
            <person name="Bruemmer F."/>
            <person name="Labrenz M."/>
            <person name="Spormann A.M."/>
            <person name="Op den Camp H."/>
            <person name="Overmann J."/>
            <person name="Amann R."/>
            <person name="Jetten M.S.M."/>
            <person name="Mascher T."/>
            <person name="Medema M.H."/>
            <person name="Devos D.P."/>
            <person name="Kaster A.-K."/>
            <person name="Ovreas L."/>
            <person name="Rohde M."/>
            <person name="Galperin M.Y."/>
            <person name="Jogler C."/>
        </authorList>
    </citation>
    <scope>NUCLEOTIDE SEQUENCE [LARGE SCALE GENOMIC DNA]</scope>
    <source>
        <strain evidence="1 2">FF011L</strain>
    </source>
</reference>
<dbReference type="Proteomes" id="UP000320672">
    <property type="component" value="Chromosome"/>
</dbReference>
<evidence type="ECO:0000313" key="1">
    <source>
        <dbReference type="EMBL" id="QDS95918.1"/>
    </source>
</evidence>
<organism evidence="1 2">
    <name type="scientific">Roseimaritima multifibrata</name>
    <dbReference type="NCBI Taxonomy" id="1930274"/>
    <lineage>
        <taxon>Bacteria</taxon>
        <taxon>Pseudomonadati</taxon>
        <taxon>Planctomycetota</taxon>
        <taxon>Planctomycetia</taxon>
        <taxon>Pirellulales</taxon>
        <taxon>Pirellulaceae</taxon>
        <taxon>Roseimaritima</taxon>
    </lineage>
</organism>